<protein>
    <submittedName>
        <fullName evidence="1">Uncharacterized protein</fullName>
    </submittedName>
</protein>
<dbReference type="STRING" id="735517.SAMN05444272_2766"/>
<accession>A0A1M7K9T2</accession>
<sequence>MIVPSHITHYYSRAQGPLRNLSDLSEAQAADVIADLAQRRLEDPAFKRVFGRTYMELRRRTEDRLRALFVSGGGKPERSSPHYFVLGSCDWFAGLYPDTGVVSLDWRDLPQETTSFTYPDSFISMRLGEPYGLPPVPLQDYHEKVFRLEQLDEMVAAHGLPEGGRDTGYQGYHTRPFEKYIEVQIWSDGPVSAYLGTSGTGI</sequence>
<keyword evidence="2" id="KW-1185">Reference proteome</keyword>
<proteinExistence type="predicted"/>
<dbReference type="Proteomes" id="UP000186002">
    <property type="component" value="Unassembled WGS sequence"/>
</dbReference>
<evidence type="ECO:0000313" key="1">
    <source>
        <dbReference type="EMBL" id="SHM62040.1"/>
    </source>
</evidence>
<reference evidence="1 2" key="1">
    <citation type="submission" date="2016-11" db="EMBL/GenBank/DDBJ databases">
        <authorList>
            <person name="Jaros S."/>
            <person name="Januszkiewicz K."/>
            <person name="Wedrychowicz H."/>
        </authorList>
    </citation>
    <scope>NUCLEOTIDE SEQUENCE [LARGE SCALE GENOMIC DNA]</scope>
    <source>
        <strain evidence="1 2">DSM 22153</strain>
    </source>
</reference>
<dbReference type="RefSeq" id="WP_073013925.1">
    <property type="nucleotide sequence ID" value="NZ_FRBW01000003.1"/>
</dbReference>
<organism evidence="1 2">
    <name type="scientific">Roseibium suaedae</name>
    <dbReference type="NCBI Taxonomy" id="735517"/>
    <lineage>
        <taxon>Bacteria</taxon>
        <taxon>Pseudomonadati</taxon>
        <taxon>Pseudomonadota</taxon>
        <taxon>Alphaproteobacteria</taxon>
        <taxon>Hyphomicrobiales</taxon>
        <taxon>Stappiaceae</taxon>
        <taxon>Roseibium</taxon>
    </lineage>
</organism>
<dbReference type="OrthoDB" id="510867at2"/>
<gene>
    <name evidence="1" type="ORF">SAMN05444272_2766</name>
</gene>
<dbReference type="AlphaFoldDB" id="A0A1M7K9T2"/>
<dbReference type="EMBL" id="FRBW01000003">
    <property type="protein sequence ID" value="SHM62040.1"/>
    <property type="molecule type" value="Genomic_DNA"/>
</dbReference>
<evidence type="ECO:0000313" key="2">
    <source>
        <dbReference type="Proteomes" id="UP000186002"/>
    </source>
</evidence>
<name>A0A1M7K9T2_9HYPH</name>